<evidence type="ECO:0000313" key="1">
    <source>
        <dbReference type="EMBL" id="MCI73350.1"/>
    </source>
</evidence>
<organism evidence="1 2">
    <name type="scientific">Trifolium medium</name>
    <dbReference type="NCBI Taxonomy" id="97028"/>
    <lineage>
        <taxon>Eukaryota</taxon>
        <taxon>Viridiplantae</taxon>
        <taxon>Streptophyta</taxon>
        <taxon>Embryophyta</taxon>
        <taxon>Tracheophyta</taxon>
        <taxon>Spermatophyta</taxon>
        <taxon>Magnoliopsida</taxon>
        <taxon>eudicotyledons</taxon>
        <taxon>Gunneridae</taxon>
        <taxon>Pentapetalae</taxon>
        <taxon>rosids</taxon>
        <taxon>fabids</taxon>
        <taxon>Fabales</taxon>
        <taxon>Fabaceae</taxon>
        <taxon>Papilionoideae</taxon>
        <taxon>50 kb inversion clade</taxon>
        <taxon>NPAAA clade</taxon>
        <taxon>Hologalegina</taxon>
        <taxon>IRL clade</taxon>
        <taxon>Trifolieae</taxon>
        <taxon>Trifolium</taxon>
    </lineage>
</organism>
<comment type="caution">
    <text evidence="1">The sequence shown here is derived from an EMBL/GenBank/DDBJ whole genome shotgun (WGS) entry which is preliminary data.</text>
</comment>
<sequence>SRLGGGLGIVLVYPGEKGFCSPFFIFVIVVS</sequence>
<proteinExistence type="predicted"/>
<keyword evidence="2" id="KW-1185">Reference proteome</keyword>
<reference evidence="1 2" key="1">
    <citation type="journal article" date="2018" name="Front. Plant Sci.">
        <title>Red Clover (Trifolium pratense) and Zigzag Clover (T. medium) - A Picture of Genomic Similarities and Differences.</title>
        <authorList>
            <person name="Dluhosova J."/>
            <person name="Istvanek J."/>
            <person name="Nedelnik J."/>
            <person name="Repkova J."/>
        </authorList>
    </citation>
    <scope>NUCLEOTIDE SEQUENCE [LARGE SCALE GENOMIC DNA]</scope>
    <source>
        <strain evidence="2">cv. 10/8</strain>
        <tissue evidence="1">Leaf</tissue>
    </source>
</reference>
<accession>A0A392ULX1</accession>
<name>A0A392ULX1_9FABA</name>
<evidence type="ECO:0000313" key="2">
    <source>
        <dbReference type="Proteomes" id="UP000265520"/>
    </source>
</evidence>
<dbReference type="AlphaFoldDB" id="A0A392ULX1"/>
<protein>
    <submittedName>
        <fullName evidence="1">Uncharacterized protein</fullName>
    </submittedName>
</protein>
<feature type="non-terminal residue" evidence="1">
    <location>
        <position position="1"/>
    </location>
</feature>
<dbReference type="EMBL" id="LXQA010836592">
    <property type="protein sequence ID" value="MCI73350.1"/>
    <property type="molecule type" value="Genomic_DNA"/>
</dbReference>
<dbReference type="Proteomes" id="UP000265520">
    <property type="component" value="Unassembled WGS sequence"/>
</dbReference>